<keyword evidence="1" id="KW-0812">Transmembrane</keyword>
<dbReference type="OMA" id="VFFVMMH"/>
<name>A0A3B0J3Y0_DROGU</name>
<evidence type="ECO:0008006" key="4">
    <source>
        <dbReference type="Google" id="ProtNLM"/>
    </source>
</evidence>
<organism evidence="2 3">
    <name type="scientific">Drosophila guanche</name>
    <name type="common">Fruit fly</name>
    <dbReference type="NCBI Taxonomy" id="7266"/>
    <lineage>
        <taxon>Eukaryota</taxon>
        <taxon>Metazoa</taxon>
        <taxon>Ecdysozoa</taxon>
        <taxon>Arthropoda</taxon>
        <taxon>Hexapoda</taxon>
        <taxon>Insecta</taxon>
        <taxon>Pterygota</taxon>
        <taxon>Neoptera</taxon>
        <taxon>Endopterygota</taxon>
        <taxon>Diptera</taxon>
        <taxon>Brachycera</taxon>
        <taxon>Muscomorpha</taxon>
        <taxon>Ephydroidea</taxon>
        <taxon>Drosophilidae</taxon>
        <taxon>Drosophila</taxon>
        <taxon>Sophophora</taxon>
    </lineage>
</organism>
<keyword evidence="1" id="KW-1133">Transmembrane helix</keyword>
<feature type="transmembrane region" description="Helical" evidence="1">
    <location>
        <begin position="140"/>
        <end position="164"/>
    </location>
</feature>
<evidence type="ECO:0000256" key="1">
    <source>
        <dbReference type="SAM" id="Phobius"/>
    </source>
</evidence>
<feature type="transmembrane region" description="Helical" evidence="1">
    <location>
        <begin position="21"/>
        <end position="47"/>
    </location>
</feature>
<keyword evidence="3" id="KW-1185">Reference proteome</keyword>
<accession>A0A3B0J3Y0</accession>
<dbReference type="AlphaFoldDB" id="A0A3B0J3Y0"/>
<dbReference type="Proteomes" id="UP000268350">
    <property type="component" value="Unassembled WGS sequence"/>
</dbReference>
<keyword evidence="1" id="KW-0472">Membrane</keyword>
<evidence type="ECO:0000313" key="2">
    <source>
        <dbReference type="EMBL" id="SPP74083.1"/>
    </source>
</evidence>
<feature type="transmembrane region" description="Helical" evidence="1">
    <location>
        <begin position="205"/>
        <end position="225"/>
    </location>
</feature>
<sequence length="277" mass="32065">MERRATRLRTYQRDRRKFACICYTLTLSWLLLALLQWLLISVIAQLTVVFIEYYWISLIFFVVAMVLVSIFVFYERVRAITGLNWLMCLLIVEFVIIGVFNLAALSHWQELLVWCFSCMLLLFVFVLIGSIIPHDLTLDVVILFVLAFIFLIVTVWFAMISILVKVPYSFVVYQLCIAIVVLLFVMYHAQTINGGRFAEMRLNDYLLAALILFHDFTILFLLTFYQQLVLRFIAGATTTARPVSQDIRGMGYFDPIIGPVEQDYVDDDDNNSTAAVQ</sequence>
<dbReference type="OrthoDB" id="7967828at2759"/>
<reference evidence="3" key="1">
    <citation type="submission" date="2018-01" db="EMBL/GenBank/DDBJ databases">
        <authorList>
            <person name="Alioto T."/>
            <person name="Alioto T."/>
        </authorList>
    </citation>
    <scope>NUCLEOTIDE SEQUENCE [LARGE SCALE GENOMIC DNA]</scope>
</reference>
<proteinExistence type="predicted"/>
<dbReference type="EMBL" id="OUUW01000001">
    <property type="protein sequence ID" value="SPP74083.1"/>
    <property type="molecule type" value="Genomic_DNA"/>
</dbReference>
<evidence type="ECO:0000313" key="3">
    <source>
        <dbReference type="Proteomes" id="UP000268350"/>
    </source>
</evidence>
<feature type="transmembrane region" description="Helical" evidence="1">
    <location>
        <begin position="86"/>
        <end position="105"/>
    </location>
</feature>
<feature type="transmembrane region" description="Helical" evidence="1">
    <location>
        <begin position="170"/>
        <end position="189"/>
    </location>
</feature>
<gene>
    <name evidence="2" type="ORF">DGUA_6G001663</name>
</gene>
<protein>
    <recommendedName>
        <fullName evidence="4">Protein lifeguard 1</fullName>
    </recommendedName>
</protein>
<feature type="transmembrane region" description="Helical" evidence="1">
    <location>
        <begin position="53"/>
        <end position="74"/>
    </location>
</feature>
<feature type="transmembrane region" description="Helical" evidence="1">
    <location>
        <begin position="111"/>
        <end position="133"/>
    </location>
</feature>